<name>A0A9N9EKD9_9GLOM</name>
<dbReference type="InterPro" id="IPR052579">
    <property type="entry name" value="Zinc_finger_SWIM"/>
</dbReference>
<keyword evidence="4" id="KW-1185">Reference proteome</keyword>
<dbReference type="Proteomes" id="UP000789759">
    <property type="component" value="Unassembled WGS sequence"/>
</dbReference>
<feature type="region of interest" description="Disordered" evidence="1">
    <location>
        <begin position="491"/>
        <end position="512"/>
    </location>
</feature>
<accession>A0A9N9EKD9</accession>
<feature type="domain" description="MULE transposase" evidence="2">
    <location>
        <begin position="173"/>
        <end position="268"/>
    </location>
</feature>
<dbReference type="Pfam" id="PF10551">
    <property type="entry name" value="MULE"/>
    <property type="match status" value="1"/>
</dbReference>
<comment type="caution">
    <text evidence="3">The sequence shown here is derived from an EMBL/GenBank/DDBJ whole genome shotgun (WGS) entry which is preliminary data.</text>
</comment>
<evidence type="ECO:0000313" key="4">
    <source>
        <dbReference type="Proteomes" id="UP000789759"/>
    </source>
</evidence>
<proteinExistence type="predicted"/>
<dbReference type="PANTHER" id="PTHR31569:SF4">
    <property type="entry name" value="SWIM-TYPE DOMAIN-CONTAINING PROTEIN"/>
    <property type="match status" value="1"/>
</dbReference>
<sequence length="547" mass="63811">MTLGCDRSGSYRNRLNLTDNSRCRQTASRLLGCPFELYGVRHENIWYLEIRNSEHNHEASVDMFGHPIVRRLNVEQQEQVQRMSAAGSRPRQILATIHQNDPSSMAISRTIYNTLYSIRQERLNGCMPVQALIDELQGSDFEFEYQCDHQNRITNLFFAHRISISLTRTYPTVLLIDCMYKTNKYRMPLMNVIGVSSFNTTFFSCFAFLSDETEVNYEWALTCVSKIFSELSHPSVIVTDRELALMKAIEKIFPSTQHILCMWHINKNVLAKCKCYFDTETDWINFIKMWQVVATSVTEQEFVNQWNEFLNCYENIPEVLSYLQETWITHKERFVSAWTDRYFHLGDLESVHHKIVLQVEAQAREMCAMISSQRIKIRDEWIKASTATLDSPLRPCTRTLRTTMGLPCSHVISERLAANQPLQLVDIHEHWWIQGRRIEFLEPTYLVNDDCTDLQPLLQSLERMYQFWPPHQQSTIRSQLEDLVNTPPIVLENPVTHKPRGRPAGARNKNTRTTRRDLSAFELVEKRSKQCGTCHQTGHNCRTCPNA</sequence>
<dbReference type="OrthoDB" id="1880067at2759"/>
<gene>
    <name evidence="3" type="ORF">CPELLU_LOCUS10844</name>
</gene>
<protein>
    <submittedName>
        <fullName evidence="3">14572_t:CDS:1</fullName>
    </submittedName>
</protein>
<dbReference type="InterPro" id="IPR018289">
    <property type="entry name" value="MULE_transposase_dom"/>
</dbReference>
<reference evidence="3" key="1">
    <citation type="submission" date="2021-06" db="EMBL/GenBank/DDBJ databases">
        <authorList>
            <person name="Kallberg Y."/>
            <person name="Tangrot J."/>
            <person name="Rosling A."/>
        </authorList>
    </citation>
    <scope>NUCLEOTIDE SEQUENCE</scope>
    <source>
        <strain evidence="3">FL966</strain>
    </source>
</reference>
<dbReference type="PANTHER" id="PTHR31569">
    <property type="entry name" value="SWIM-TYPE DOMAIN-CONTAINING PROTEIN"/>
    <property type="match status" value="1"/>
</dbReference>
<evidence type="ECO:0000259" key="2">
    <source>
        <dbReference type="Pfam" id="PF10551"/>
    </source>
</evidence>
<evidence type="ECO:0000313" key="3">
    <source>
        <dbReference type="EMBL" id="CAG8681988.1"/>
    </source>
</evidence>
<organism evidence="3 4">
    <name type="scientific">Cetraspora pellucida</name>
    <dbReference type="NCBI Taxonomy" id="1433469"/>
    <lineage>
        <taxon>Eukaryota</taxon>
        <taxon>Fungi</taxon>
        <taxon>Fungi incertae sedis</taxon>
        <taxon>Mucoromycota</taxon>
        <taxon>Glomeromycotina</taxon>
        <taxon>Glomeromycetes</taxon>
        <taxon>Diversisporales</taxon>
        <taxon>Gigasporaceae</taxon>
        <taxon>Cetraspora</taxon>
    </lineage>
</organism>
<dbReference type="EMBL" id="CAJVQA010009188">
    <property type="protein sequence ID" value="CAG8681988.1"/>
    <property type="molecule type" value="Genomic_DNA"/>
</dbReference>
<evidence type="ECO:0000256" key="1">
    <source>
        <dbReference type="SAM" id="MobiDB-lite"/>
    </source>
</evidence>
<dbReference type="AlphaFoldDB" id="A0A9N9EKD9"/>